<proteinExistence type="predicted"/>
<comment type="caution">
    <text evidence="2">The sequence shown here is derived from an EMBL/GenBank/DDBJ whole genome shotgun (WGS) entry which is preliminary data.</text>
</comment>
<protein>
    <submittedName>
        <fullName evidence="2">Uncharacterized protein</fullName>
    </submittedName>
</protein>
<dbReference type="Proteomes" id="UP000072660">
    <property type="component" value="Unassembled WGS sequence"/>
</dbReference>
<keyword evidence="3" id="KW-1185">Reference proteome</keyword>
<organism evidence="2 3">
    <name type="scientific">Ventosimonas gracilis</name>
    <dbReference type="NCBI Taxonomy" id="1680762"/>
    <lineage>
        <taxon>Bacteria</taxon>
        <taxon>Pseudomonadati</taxon>
        <taxon>Pseudomonadota</taxon>
        <taxon>Gammaproteobacteria</taxon>
        <taxon>Pseudomonadales</taxon>
        <taxon>Ventosimonadaceae</taxon>
        <taxon>Ventosimonas</taxon>
    </lineage>
</organism>
<evidence type="ECO:0000313" key="2">
    <source>
        <dbReference type="EMBL" id="KXU38868.1"/>
    </source>
</evidence>
<reference evidence="2 3" key="1">
    <citation type="submission" date="2016-02" db="EMBL/GenBank/DDBJ databases">
        <authorList>
            <person name="Wen L."/>
            <person name="He K."/>
            <person name="Yang H."/>
        </authorList>
    </citation>
    <scope>NUCLEOTIDE SEQUENCE [LARGE SCALE GENOMIC DNA]</scope>
    <source>
        <strain evidence="2 3">CV58</strain>
    </source>
</reference>
<dbReference type="AlphaFoldDB" id="A0A139SWB5"/>
<evidence type="ECO:0000256" key="1">
    <source>
        <dbReference type="SAM" id="Coils"/>
    </source>
</evidence>
<accession>A0A139SWB5</accession>
<gene>
    <name evidence="2" type="ORF">AXE65_11545</name>
</gene>
<keyword evidence="1" id="KW-0175">Coiled coil</keyword>
<dbReference type="RefSeq" id="WP_068388177.1">
    <property type="nucleotide sequence ID" value="NZ_LSZO01000062.1"/>
</dbReference>
<feature type="coiled-coil region" evidence="1">
    <location>
        <begin position="75"/>
        <end position="102"/>
    </location>
</feature>
<name>A0A139SWB5_9GAMM</name>
<dbReference type="OrthoDB" id="6080407at2"/>
<sequence>MQAEQARRENDERLLRLYSSPEDVDRVKQSKLREFDALIEKTENQLSPINDKLAYLHDKLAAIRRDRKAADDPDLAQEISQLKTEQRKLQALLAQYKSQRLKVASEFDDEQARLVELLSGSAS</sequence>
<evidence type="ECO:0000313" key="3">
    <source>
        <dbReference type="Proteomes" id="UP000072660"/>
    </source>
</evidence>
<dbReference type="EMBL" id="LSZO01000062">
    <property type="protein sequence ID" value="KXU38868.1"/>
    <property type="molecule type" value="Genomic_DNA"/>
</dbReference>